<keyword evidence="6" id="KW-0347">Helicase</keyword>
<evidence type="ECO:0000256" key="2">
    <source>
        <dbReference type="ARBA" id="ARBA00022840"/>
    </source>
</evidence>
<sequence length="441" mass="49711">MDEIEVFLTGRIWLREHTPFPADEIDALILSGKIKVIPGITDKQCARCLEKNTRHIVKFRCARCQADCLYCRHCLTMGRVSSCTELITWADPSLSPSCVHSFAWNGTLTSPQKQASDELLASLERNEDHLIYAVCGAGKTELLFPPIYAALLKNKRVCLAAPRTDVVLELAPRLKEAFPGTVIHTLYGDAPKETGFAQLVIATTHQLYRFQEAFGFMIVDEADAFPYSADQALQYAVQKAKKPDAPVAYVTATPSNAMLRSVRNQSRIFRRYHGHPLPESEYRSLWNYRKAFRRKTIPPKLKSWLEEKLRNRQPFLLFLPTIELIEETIPLFQALDPRIQAVYAEDPDRKQKVLQLRNQEVPGLVTSTILERGITIPNVQVAVVGADEAIFTAAALIQIAGRAGRSAEQPTGDVLFFHNGISRKMDSARRLIRLYNTEGFS</sequence>
<dbReference type="PROSITE" id="PS51194">
    <property type="entry name" value="HELICASE_CTER"/>
    <property type="match status" value="1"/>
</dbReference>
<dbReference type="GO" id="GO:0005524">
    <property type="term" value="F:ATP binding"/>
    <property type="evidence" value="ECO:0007669"/>
    <property type="project" value="UniProtKB-KW"/>
</dbReference>
<dbReference type="SMART" id="SM00487">
    <property type="entry name" value="DEXDc"/>
    <property type="match status" value="1"/>
</dbReference>
<protein>
    <submittedName>
        <fullName evidence="6">DNA/RNA helicase</fullName>
    </submittedName>
</protein>
<dbReference type="SUPFAM" id="SSF52540">
    <property type="entry name" value="P-loop containing nucleoside triphosphate hydrolases"/>
    <property type="match status" value="1"/>
</dbReference>
<keyword evidence="2" id="KW-0067">ATP-binding</keyword>
<name>A0A1Q2L0H6_9BACL</name>
<evidence type="ECO:0000313" key="7">
    <source>
        <dbReference type="Proteomes" id="UP000188184"/>
    </source>
</evidence>
<evidence type="ECO:0000256" key="3">
    <source>
        <dbReference type="ARBA" id="ARBA00023125"/>
    </source>
</evidence>
<dbReference type="PANTHER" id="PTHR30580:SF1">
    <property type="entry name" value="COMF OPERON PROTEIN 1"/>
    <property type="match status" value="1"/>
</dbReference>
<dbReference type="InterPro" id="IPR027417">
    <property type="entry name" value="P-loop_NTPase"/>
</dbReference>
<keyword evidence="1" id="KW-0547">Nucleotide-binding</keyword>
<dbReference type="InterPro" id="IPR014001">
    <property type="entry name" value="Helicase_ATP-bd"/>
</dbReference>
<dbReference type="GO" id="GO:0006310">
    <property type="term" value="P:DNA recombination"/>
    <property type="evidence" value="ECO:0007669"/>
    <property type="project" value="TreeGrafter"/>
</dbReference>
<feature type="domain" description="Helicase ATP-binding" evidence="4">
    <location>
        <begin position="120"/>
        <end position="272"/>
    </location>
</feature>
<dbReference type="PANTHER" id="PTHR30580">
    <property type="entry name" value="PRIMOSOMAL PROTEIN N"/>
    <property type="match status" value="1"/>
</dbReference>
<dbReference type="AlphaFoldDB" id="A0A1Q2L0H6"/>
<gene>
    <name evidence="6" type="ORF">B0X71_13160</name>
</gene>
<dbReference type="Gene3D" id="3.40.50.300">
    <property type="entry name" value="P-loop containing nucleotide triphosphate hydrolases"/>
    <property type="match status" value="2"/>
</dbReference>
<dbReference type="InterPro" id="IPR001650">
    <property type="entry name" value="Helicase_C-like"/>
</dbReference>
<evidence type="ECO:0000256" key="1">
    <source>
        <dbReference type="ARBA" id="ARBA00022741"/>
    </source>
</evidence>
<dbReference type="GO" id="GO:0003677">
    <property type="term" value="F:DNA binding"/>
    <property type="evidence" value="ECO:0007669"/>
    <property type="project" value="UniProtKB-KW"/>
</dbReference>
<keyword evidence="3" id="KW-0238">DNA-binding</keyword>
<dbReference type="RefSeq" id="WP_077589846.1">
    <property type="nucleotide sequence ID" value="NZ_CP019640.1"/>
</dbReference>
<keyword evidence="6" id="KW-0378">Hydrolase</keyword>
<dbReference type="OrthoDB" id="2077914at2"/>
<dbReference type="GO" id="GO:0006302">
    <property type="term" value="P:double-strand break repair"/>
    <property type="evidence" value="ECO:0007669"/>
    <property type="project" value="TreeGrafter"/>
</dbReference>
<proteinExistence type="predicted"/>
<accession>A0A1Q2L0H6</accession>
<dbReference type="EMBL" id="CP019640">
    <property type="protein sequence ID" value="AQQ53948.1"/>
    <property type="molecule type" value="Genomic_DNA"/>
</dbReference>
<evidence type="ECO:0000313" key="6">
    <source>
        <dbReference type="EMBL" id="AQQ53948.1"/>
    </source>
</evidence>
<dbReference type="GO" id="GO:0006270">
    <property type="term" value="P:DNA replication initiation"/>
    <property type="evidence" value="ECO:0007669"/>
    <property type="project" value="TreeGrafter"/>
</dbReference>
<organism evidence="6 7">
    <name type="scientific">Planococcus lenghuensis</name>
    <dbReference type="NCBI Taxonomy" id="2213202"/>
    <lineage>
        <taxon>Bacteria</taxon>
        <taxon>Bacillati</taxon>
        <taxon>Bacillota</taxon>
        <taxon>Bacilli</taxon>
        <taxon>Bacillales</taxon>
        <taxon>Caryophanaceae</taxon>
        <taxon>Planococcus</taxon>
    </lineage>
</organism>
<reference evidence="6 7" key="1">
    <citation type="submission" date="2017-02" db="EMBL/GenBank/DDBJ databases">
        <title>The complete genomic sequence of a novel cold adapted crude oil-degrading bacterium Planococcus qaidamina Y42.</title>
        <authorList>
            <person name="Yang R."/>
        </authorList>
    </citation>
    <scope>NUCLEOTIDE SEQUENCE [LARGE SCALE GENOMIC DNA]</scope>
    <source>
        <strain evidence="6 7">Y42</strain>
    </source>
</reference>
<evidence type="ECO:0000259" key="4">
    <source>
        <dbReference type="PROSITE" id="PS51192"/>
    </source>
</evidence>
<dbReference type="GO" id="GO:0043138">
    <property type="term" value="F:3'-5' DNA helicase activity"/>
    <property type="evidence" value="ECO:0007669"/>
    <property type="project" value="TreeGrafter"/>
</dbReference>
<dbReference type="PROSITE" id="PS51192">
    <property type="entry name" value="HELICASE_ATP_BIND_1"/>
    <property type="match status" value="1"/>
</dbReference>
<dbReference type="Pfam" id="PF00270">
    <property type="entry name" value="DEAD"/>
    <property type="match status" value="1"/>
</dbReference>
<dbReference type="InterPro" id="IPR011545">
    <property type="entry name" value="DEAD/DEAH_box_helicase_dom"/>
</dbReference>
<keyword evidence="7" id="KW-1185">Reference proteome</keyword>
<feature type="domain" description="Helicase C-terminal" evidence="5">
    <location>
        <begin position="300"/>
        <end position="441"/>
    </location>
</feature>
<evidence type="ECO:0000259" key="5">
    <source>
        <dbReference type="PROSITE" id="PS51194"/>
    </source>
</evidence>
<dbReference type="Proteomes" id="UP000188184">
    <property type="component" value="Chromosome"/>
</dbReference>
<dbReference type="Pfam" id="PF00271">
    <property type="entry name" value="Helicase_C"/>
    <property type="match status" value="1"/>
</dbReference>
<dbReference type="SMART" id="SM00490">
    <property type="entry name" value="HELICc"/>
    <property type="match status" value="1"/>
</dbReference>
<dbReference type="KEGG" id="pmar:B0X71_13160"/>